<evidence type="ECO:0000256" key="11">
    <source>
        <dbReference type="HAMAP-Rule" id="MF_01898"/>
    </source>
</evidence>
<comment type="function">
    <text evidence="11">A type II topoisomerase that negatively supercoils closed circular double-stranded (ds) DNA in an ATP-dependent manner to modulate DNA topology and maintain chromosomes in an underwound state. Negative supercoiling favors strand separation, and DNA replication, transcription, recombination and repair, all of which involve strand separation. Also able to catalyze the interconversion of other topological isomers of dsDNA rings, including catenanes and knotted rings. Type II topoisomerases break and join 2 DNA strands simultaneously in an ATP-dependent manner.</text>
</comment>
<dbReference type="InterPro" id="IPR000565">
    <property type="entry name" value="Topo_IIA_B"/>
</dbReference>
<dbReference type="Pfam" id="PF00204">
    <property type="entry name" value="DNA_gyraseB"/>
    <property type="match status" value="1"/>
</dbReference>
<dbReference type="RefSeq" id="WP_221556612.1">
    <property type="nucleotide sequence ID" value="NZ_JAIGNO010000002.1"/>
</dbReference>
<sequence>METTPENTGAEAPKKNGYGADSIKVLKGLDAVRKRPGMYIGDTDDGSGLHHMVFEVSDNAIDEALAGHCDLVLIELNPDGSVSVEDNGRGIPVDMHKEEGVSAAEVIMTQLHAGGKFENTSDDNAYKVSGGLHGVGVSVVNALSEWLELTIWRDGQEHWMRFENGDAVESLRVVGDAPKVERNPDEDGFKKGTRVTFKASEETFKNVIEFDFEKLEHRYRELAFLNSGVRILLRDKRHEESQEHDLFYEGGIAAFVKYLDRNKQALVAEPIAVSAEKDGIAIDVALEWNDSYYENVLTFTNNIPQRDGGTHLAAFRTALTRTLNNYAGASGLLKKEKVSLSGEDMREGLTAIVSVKLPDPKFSSQTKDKLVSSEVRQPLESLMGEKMGEWLEENPNEAKAIVQKVIDAAAAREAARKAREMSRKGAMSIASLPGKLADCQDRNPENCELFLVEGDSAGGSAKQGRDRKTQAILPLKGKILNVERARFDRIISSKEVGTLIQAMGTGLRDEFNLEKLRYHKIVIMTDADVDGAHIRTLLLTFFHRQMPEIVKAGHLFIAQPPLYKVSRGKSEVYLKDQAAYDRYLIAQGLDGRMLETASGAVRGGGELDALVEHGLRMRNLLGFVPRKYKSDLIEAMALAGALDPAGDRSAALDRTAAHLQMGDPEARWAAETGGDGKVRLSRLWRGVTDVHEIDPAFLDSAEARKLHRIAQDFADVYSAPLRLVRSTADTELEEIDSGDTDEDAPILSEDAITLPTQLLEAVMAAGRKGQKIQRYKGLGEMNAEQLWETTLDPDNRALLQVKVEDADVTDEIFTRLMGDVVEPRREFIQNNALNVANLDV</sequence>
<dbReference type="Pfam" id="PF01751">
    <property type="entry name" value="Toprim"/>
    <property type="match status" value="1"/>
</dbReference>
<evidence type="ECO:0000256" key="7">
    <source>
        <dbReference type="ARBA" id="ARBA00022842"/>
    </source>
</evidence>
<dbReference type="PANTHER" id="PTHR45866:SF1">
    <property type="entry name" value="DNA GYRASE SUBUNIT B, MITOCHONDRIAL"/>
    <property type="match status" value="1"/>
</dbReference>
<dbReference type="EC" id="5.6.2.2" evidence="11"/>
<dbReference type="Pfam" id="PF00986">
    <property type="entry name" value="DNA_gyraseB_C"/>
    <property type="match status" value="1"/>
</dbReference>
<dbReference type="Gene3D" id="3.30.230.10">
    <property type="match status" value="1"/>
</dbReference>
<comment type="miscellaneous">
    <text evidence="11">Few gyrases are as efficient as E.coli at forming negative supercoils. Not all organisms have 2 type II topoisomerases; in organisms with a single type II topoisomerase this enzyme also has to decatenate newly replicated chromosomes.</text>
</comment>
<dbReference type="SUPFAM" id="SSF56719">
    <property type="entry name" value="Type II DNA topoisomerase"/>
    <property type="match status" value="1"/>
</dbReference>
<dbReference type="NCBIfam" id="NF011501">
    <property type="entry name" value="PRK14939.1"/>
    <property type="match status" value="1"/>
</dbReference>
<dbReference type="InterPro" id="IPR013506">
    <property type="entry name" value="Topo_IIA_bsu_dom2"/>
</dbReference>
<dbReference type="InterPro" id="IPR013759">
    <property type="entry name" value="Topo_IIA_B_C"/>
</dbReference>
<dbReference type="SMART" id="SM00387">
    <property type="entry name" value="HATPase_c"/>
    <property type="match status" value="1"/>
</dbReference>
<keyword evidence="4 11" id="KW-0479">Metal-binding</keyword>
<dbReference type="PROSITE" id="PS00177">
    <property type="entry name" value="TOPOISOMERASE_II"/>
    <property type="match status" value="1"/>
</dbReference>
<organism evidence="13 14">
    <name type="scientific">Qipengyuania qiaonensis</name>
    <dbReference type="NCBI Taxonomy" id="2867240"/>
    <lineage>
        <taxon>Bacteria</taxon>
        <taxon>Pseudomonadati</taxon>
        <taxon>Pseudomonadota</taxon>
        <taxon>Alphaproteobacteria</taxon>
        <taxon>Sphingomonadales</taxon>
        <taxon>Erythrobacteraceae</taxon>
        <taxon>Qipengyuania</taxon>
    </lineage>
</organism>
<comment type="subcellular location">
    <subcellularLocation>
        <location evidence="11">Cytoplasm</location>
    </subcellularLocation>
</comment>
<feature type="binding site" evidence="11">
    <location>
        <position position="526"/>
    </location>
    <ligand>
        <name>Mg(2+)</name>
        <dbReference type="ChEBI" id="CHEBI:18420"/>
        <label>2</label>
    </ligand>
</feature>
<dbReference type="InterPro" id="IPR018522">
    <property type="entry name" value="TopoIIA_CS"/>
</dbReference>
<gene>
    <name evidence="11 13" type="primary">gyrB</name>
    <name evidence="13" type="ORF">K3174_05165</name>
</gene>
<accession>A0ABS7J3Q1</accession>
<dbReference type="GO" id="GO:0003918">
    <property type="term" value="F:DNA topoisomerase type II (double strand cut, ATP-hydrolyzing) activity"/>
    <property type="evidence" value="ECO:0007669"/>
    <property type="project" value="UniProtKB-EC"/>
</dbReference>
<dbReference type="PRINTS" id="PR00418">
    <property type="entry name" value="TPI2FAMILY"/>
</dbReference>
<dbReference type="InterPro" id="IPR002288">
    <property type="entry name" value="DNA_gyrase_B_C"/>
</dbReference>
<dbReference type="InterPro" id="IPR036890">
    <property type="entry name" value="HATPase_C_sf"/>
</dbReference>
<feature type="binding site" evidence="11">
    <location>
        <position position="528"/>
    </location>
    <ligand>
        <name>Mg(2+)</name>
        <dbReference type="ChEBI" id="CHEBI:18420"/>
        <label>2</label>
    </ligand>
</feature>
<keyword evidence="5 11" id="KW-0547">Nucleotide-binding</keyword>
<dbReference type="InterPro" id="IPR020568">
    <property type="entry name" value="Ribosomal_Su5_D2-typ_SF"/>
</dbReference>
<feature type="site" description="Interaction with DNA" evidence="11">
    <location>
        <position position="478"/>
    </location>
</feature>
<keyword evidence="6 11" id="KW-0067">ATP-binding</keyword>
<evidence type="ECO:0000313" key="13">
    <source>
        <dbReference type="EMBL" id="MBX7481911.1"/>
    </source>
</evidence>
<dbReference type="InterPro" id="IPR001241">
    <property type="entry name" value="Topo_IIA"/>
</dbReference>
<dbReference type="InterPro" id="IPR049353">
    <property type="entry name" value="GyrB_hook"/>
</dbReference>
<evidence type="ECO:0000256" key="10">
    <source>
        <dbReference type="ARBA" id="ARBA00023235"/>
    </source>
</evidence>
<dbReference type="Pfam" id="PF21249">
    <property type="entry name" value="GyrB_hook"/>
    <property type="match status" value="1"/>
</dbReference>
<evidence type="ECO:0000256" key="3">
    <source>
        <dbReference type="ARBA" id="ARBA00022490"/>
    </source>
</evidence>
<feature type="site" description="Interaction with DNA" evidence="11">
    <location>
        <position position="481"/>
    </location>
</feature>
<name>A0ABS7J3Q1_9SPHN</name>
<dbReference type="HAMAP" id="MF_01898">
    <property type="entry name" value="GyrB"/>
    <property type="match status" value="1"/>
</dbReference>
<dbReference type="InterPro" id="IPR003594">
    <property type="entry name" value="HATPase_dom"/>
</dbReference>
<dbReference type="InterPro" id="IPR014721">
    <property type="entry name" value="Ribsml_uS5_D2-typ_fold_subgr"/>
</dbReference>
<dbReference type="PANTHER" id="PTHR45866">
    <property type="entry name" value="DNA GYRASE/TOPOISOMERASE SUBUNIT B"/>
    <property type="match status" value="1"/>
</dbReference>
<keyword evidence="9" id="KW-0238">DNA-binding</keyword>
<dbReference type="Pfam" id="PF02518">
    <property type="entry name" value="HATPase_c"/>
    <property type="match status" value="1"/>
</dbReference>
<dbReference type="SUPFAM" id="SSF55874">
    <property type="entry name" value="ATPase domain of HSP90 chaperone/DNA topoisomerase II/histidine kinase"/>
    <property type="match status" value="1"/>
</dbReference>
<evidence type="ECO:0000256" key="5">
    <source>
        <dbReference type="ARBA" id="ARBA00022741"/>
    </source>
</evidence>
<evidence type="ECO:0000256" key="8">
    <source>
        <dbReference type="ARBA" id="ARBA00023029"/>
    </source>
</evidence>
<evidence type="ECO:0000256" key="9">
    <source>
        <dbReference type="ARBA" id="ARBA00023125"/>
    </source>
</evidence>
<dbReference type="Proteomes" id="UP000755104">
    <property type="component" value="Unassembled WGS sequence"/>
</dbReference>
<evidence type="ECO:0000259" key="12">
    <source>
        <dbReference type="PROSITE" id="PS50880"/>
    </source>
</evidence>
<dbReference type="CDD" id="cd16928">
    <property type="entry name" value="HATPase_GyrB-like"/>
    <property type="match status" value="1"/>
</dbReference>
<evidence type="ECO:0000256" key="2">
    <source>
        <dbReference type="ARBA" id="ARBA00010708"/>
    </source>
</evidence>
<dbReference type="PRINTS" id="PR01159">
    <property type="entry name" value="DNAGYRASEB"/>
</dbReference>
<dbReference type="SUPFAM" id="SSF54211">
    <property type="entry name" value="Ribosomal protein S5 domain 2-like"/>
    <property type="match status" value="1"/>
</dbReference>
<reference evidence="13 14" key="1">
    <citation type="submission" date="2021-08" db="EMBL/GenBank/DDBJ databases">
        <title>Comparative Genomics Analysis of the Genus Qipengyuania Reveals Extensive Genetic Diversity and Metabolic Versatility, Including the Description of Fifteen Novel Species.</title>
        <authorList>
            <person name="Liu Y."/>
        </authorList>
    </citation>
    <scope>NUCLEOTIDE SEQUENCE [LARGE SCALE GENOMIC DNA]</scope>
    <source>
        <strain evidence="13 14">6D47A</strain>
    </source>
</reference>
<dbReference type="InterPro" id="IPR034160">
    <property type="entry name" value="TOPRIM_GyrB"/>
</dbReference>
<keyword evidence="3 11" id="KW-0963">Cytoplasm</keyword>
<dbReference type="CDD" id="cd00822">
    <property type="entry name" value="TopoII_Trans_DNA_gyrase"/>
    <property type="match status" value="1"/>
</dbReference>
<comment type="similarity">
    <text evidence="2 11">Belongs to the type II topoisomerase GyrB family.</text>
</comment>
<dbReference type="NCBIfam" id="TIGR01059">
    <property type="entry name" value="gyrB"/>
    <property type="match status" value="1"/>
</dbReference>
<keyword evidence="10 11" id="KW-0413">Isomerase</keyword>
<dbReference type="InterPro" id="IPR006171">
    <property type="entry name" value="TOPRIM_dom"/>
</dbReference>
<feature type="binding site" evidence="11">
    <location>
        <position position="526"/>
    </location>
    <ligand>
        <name>Mg(2+)</name>
        <dbReference type="ChEBI" id="CHEBI:18420"/>
        <label>1</label>
        <note>catalytic</note>
    </ligand>
</feature>
<dbReference type="PROSITE" id="PS50880">
    <property type="entry name" value="TOPRIM"/>
    <property type="match status" value="1"/>
</dbReference>
<evidence type="ECO:0000313" key="14">
    <source>
        <dbReference type="Proteomes" id="UP000755104"/>
    </source>
</evidence>
<dbReference type="CDD" id="cd03366">
    <property type="entry name" value="TOPRIM_TopoIIA_GyrB"/>
    <property type="match status" value="1"/>
</dbReference>
<proteinExistence type="inferred from homology"/>
<evidence type="ECO:0000256" key="1">
    <source>
        <dbReference type="ARBA" id="ARBA00000185"/>
    </source>
</evidence>
<keyword evidence="14" id="KW-1185">Reference proteome</keyword>
<evidence type="ECO:0000256" key="4">
    <source>
        <dbReference type="ARBA" id="ARBA00022723"/>
    </source>
</evidence>
<feature type="binding site" evidence="11">
    <location>
        <position position="453"/>
    </location>
    <ligand>
        <name>Mg(2+)</name>
        <dbReference type="ChEBI" id="CHEBI:18420"/>
        <label>1</label>
        <note>catalytic</note>
    </ligand>
</feature>
<dbReference type="EMBL" id="JAIGNO010000002">
    <property type="protein sequence ID" value="MBX7481911.1"/>
    <property type="molecule type" value="Genomic_DNA"/>
</dbReference>
<evidence type="ECO:0000256" key="6">
    <source>
        <dbReference type="ARBA" id="ARBA00022840"/>
    </source>
</evidence>
<dbReference type="Gene3D" id="3.40.50.670">
    <property type="match status" value="2"/>
</dbReference>
<dbReference type="InterPro" id="IPR013760">
    <property type="entry name" value="Topo_IIA-like_dom_sf"/>
</dbReference>
<comment type="caution">
    <text evidence="13">The sequence shown here is derived from an EMBL/GenBank/DDBJ whole genome shotgun (WGS) entry which is preliminary data.</text>
</comment>
<comment type="subunit">
    <text evidence="11">Heterotetramer, composed of two GyrA and two GyrB chains. In the heterotetramer, GyrA contains the active site tyrosine that forms a transient covalent intermediate with DNA, while GyrB binds cofactors and catalyzes ATP hydrolysis.</text>
</comment>
<dbReference type="Gene3D" id="3.30.565.10">
    <property type="entry name" value="Histidine kinase-like ATPase, C-terminal domain"/>
    <property type="match status" value="1"/>
</dbReference>
<keyword evidence="8 11" id="KW-0799">Topoisomerase</keyword>
<dbReference type="InterPro" id="IPR011557">
    <property type="entry name" value="GyrB"/>
</dbReference>
<protein>
    <recommendedName>
        <fullName evidence="11">DNA gyrase subunit B</fullName>
        <ecNumber evidence="11">5.6.2.2</ecNumber>
    </recommendedName>
</protein>
<keyword evidence="7 11" id="KW-0460">Magnesium</keyword>
<feature type="domain" description="Toprim" evidence="12">
    <location>
        <begin position="447"/>
        <end position="561"/>
    </location>
</feature>
<dbReference type="NCBIfam" id="NF004189">
    <property type="entry name" value="PRK05644.1"/>
    <property type="match status" value="1"/>
</dbReference>
<comment type="cofactor">
    <cofactor evidence="11">
        <name>Mg(2+)</name>
        <dbReference type="ChEBI" id="CHEBI:18420"/>
    </cofactor>
    <cofactor evidence="11">
        <name>Mn(2+)</name>
        <dbReference type="ChEBI" id="CHEBI:29035"/>
    </cofactor>
    <cofactor evidence="11">
        <name>Ca(2+)</name>
        <dbReference type="ChEBI" id="CHEBI:29108"/>
    </cofactor>
    <text evidence="11">Binds two Mg(2+) per subunit. The magnesium ions form salt bridges with both the protein and the DNA. Can also accept other divalent metal cations, such as Mn(2+) or Ca(2+).</text>
</comment>
<dbReference type="SMART" id="SM00433">
    <property type="entry name" value="TOP2c"/>
    <property type="match status" value="1"/>
</dbReference>
<comment type="catalytic activity">
    <reaction evidence="1 11">
        <text>ATP-dependent breakage, passage and rejoining of double-stranded DNA.</text>
        <dbReference type="EC" id="5.6.2.2"/>
    </reaction>
</comment>